<dbReference type="EMBL" id="QFQB01000006">
    <property type="protein sequence ID" value="PZQ48231.1"/>
    <property type="molecule type" value="Genomic_DNA"/>
</dbReference>
<dbReference type="GO" id="GO:1901605">
    <property type="term" value="P:alpha-amino acid metabolic process"/>
    <property type="evidence" value="ECO:0007669"/>
    <property type="project" value="UniProtKB-ARBA"/>
</dbReference>
<dbReference type="AlphaFoldDB" id="A0A2W5N3Y2"/>
<comment type="caution">
    <text evidence="4">The sequence shown here is derived from an EMBL/GenBank/DDBJ whole genome shotgun (WGS) entry which is preliminary data.</text>
</comment>
<keyword evidence="2" id="KW-0663">Pyridoxal phosphate</keyword>
<dbReference type="Gene3D" id="3.40.50.1100">
    <property type="match status" value="2"/>
</dbReference>
<dbReference type="InterPro" id="IPR036052">
    <property type="entry name" value="TrpB-like_PALP_sf"/>
</dbReference>
<dbReference type="InterPro" id="IPR036873">
    <property type="entry name" value="Rhodanese-like_dom_sf"/>
</dbReference>
<dbReference type="Pfam" id="PF00291">
    <property type="entry name" value="PALP"/>
    <property type="match status" value="1"/>
</dbReference>
<dbReference type="InterPro" id="IPR001763">
    <property type="entry name" value="Rhodanese-like_dom"/>
</dbReference>
<gene>
    <name evidence="4" type="ORF">DI551_01715</name>
</gene>
<evidence type="ECO:0000256" key="2">
    <source>
        <dbReference type="ARBA" id="ARBA00022898"/>
    </source>
</evidence>
<dbReference type="SUPFAM" id="SSF52821">
    <property type="entry name" value="Rhodanese/Cell cycle control phosphatase"/>
    <property type="match status" value="1"/>
</dbReference>
<proteinExistence type="predicted"/>
<dbReference type="SMART" id="SM00450">
    <property type="entry name" value="RHOD"/>
    <property type="match status" value="1"/>
</dbReference>
<comment type="cofactor">
    <cofactor evidence="1">
        <name>pyridoxal 5'-phosphate</name>
        <dbReference type="ChEBI" id="CHEBI:597326"/>
    </cofactor>
</comment>
<dbReference type="Proteomes" id="UP000249417">
    <property type="component" value="Unassembled WGS sequence"/>
</dbReference>
<dbReference type="SUPFAM" id="SSF53686">
    <property type="entry name" value="Tryptophan synthase beta subunit-like PLP-dependent enzymes"/>
    <property type="match status" value="1"/>
</dbReference>
<organism evidence="4 5">
    <name type="scientific">Micavibrio aeruginosavorus</name>
    <dbReference type="NCBI Taxonomy" id="349221"/>
    <lineage>
        <taxon>Bacteria</taxon>
        <taxon>Pseudomonadati</taxon>
        <taxon>Bdellovibrionota</taxon>
        <taxon>Bdellovibrionia</taxon>
        <taxon>Bdellovibrionales</taxon>
        <taxon>Pseudobdellovibrionaceae</taxon>
        <taxon>Micavibrio</taxon>
    </lineage>
</organism>
<evidence type="ECO:0000256" key="1">
    <source>
        <dbReference type="ARBA" id="ARBA00001933"/>
    </source>
</evidence>
<accession>A0A2W5N3Y2</accession>
<dbReference type="PANTHER" id="PTHR10314">
    <property type="entry name" value="CYSTATHIONINE BETA-SYNTHASE"/>
    <property type="match status" value="1"/>
</dbReference>
<name>A0A2W5N3Y2_9BACT</name>
<dbReference type="Pfam" id="PF00581">
    <property type="entry name" value="Rhodanese"/>
    <property type="match status" value="1"/>
</dbReference>
<dbReference type="CDD" id="cd01561">
    <property type="entry name" value="CBS_like"/>
    <property type="match status" value="1"/>
</dbReference>
<feature type="domain" description="Rhodanese" evidence="3">
    <location>
        <begin position="346"/>
        <end position="429"/>
    </location>
</feature>
<evidence type="ECO:0000313" key="5">
    <source>
        <dbReference type="Proteomes" id="UP000249417"/>
    </source>
</evidence>
<sequence>MIVEKMTDLIGNTPMIRIPDHVTGLKNISLYAKLEMLNPFGSVKDRTVWGMIKDDLDNIAAHGMTIYENSSGNTAKSLAAIASSRGVKFKLVSALKKVKEQKEILQILGAEIEEIVNASNCFDPSDPNDPQYLIEKTVRDNPSKAYFPSQFTNEKNPAYHEETTAKEILDDLGAVDYFFGGLGTTGSSLGIANRLKRDNPKFKAIGVMAQTGHFIPGIRNMAQMMESSMFQKDYYDCIYPLTEEDGLQGMLTLARDCAILCGPSSGANFTAAIRHLRGLGGELTEPCNAVFIVCDRMEWYISYIQERMPELFGYKELELPLHKFDSSVIHIVPSVYAAELENWRSQNSGALIVDTRTPQSFDLFHIPNSINMPQDIFEKWVATDNPVSKDTSVLFVCAIGERSRHYAAYLSQRGYKAYNLEGGIMSWVDLGLAA</sequence>
<dbReference type="InterPro" id="IPR001926">
    <property type="entry name" value="TrpB-like_PALP"/>
</dbReference>
<reference evidence="4 5" key="1">
    <citation type="submission" date="2017-08" db="EMBL/GenBank/DDBJ databases">
        <title>Infants hospitalized years apart are colonized by the same room-sourced microbial strains.</title>
        <authorList>
            <person name="Brooks B."/>
            <person name="Olm M.R."/>
            <person name="Firek B.A."/>
            <person name="Baker R."/>
            <person name="Thomas B.C."/>
            <person name="Morowitz M.J."/>
            <person name="Banfield J.F."/>
        </authorList>
    </citation>
    <scope>NUCLEOTIDE SEQUENCE [LARGE SCALE GENOMIC DNA]</scope>
    <source>
        <strain evidence="4">S2_005_002_R2_29</strain>
    </source>
</reference>
<protein>
    <submittedName>
        <fullName evidence="4">Pyridoxal-5'-phosphate-dependent protein subunit beta</fullName>
    </submittedName>
</protein>
<dbReference type="InterPro" id="IPR050214">
    <property type="entry name" value="Cys_Synth/Cystath_Beta-Synth"/>
</dbReference>
<dbReference type="CDD" id="cd00158">
    <property type="entry name" value="RHOD"/>
    <property type="match status" value="1"/>
</dbReference>
<evidence type="ECO:0000313" key="4">
    <source>
        <dbReference type="EMBL" id="PZQ48231.1"/>
    </source>
</evidence>
<evidence type="ECO:0000259" key="3">
    <source>
        <dbReference type="PROSITE" id="PS50206"/>
    </source>
</evidence>
<dbReference type="Gene3D" id="3.40.250.10">
    <property type="entry name" value="Rhodanese-like domain"/>
    <property type="match status" value="1"/>
</dbReference>
<dbReference type="PROSITE" id="PS50206">
    <property type="entry name" value="RHODANESE_3"/>
    <property type="match status" value="1"/>
</dbReference>